<evidence type="ECO:0000256" key="1">
    <source>
        <dbReference type="ARBA" id="ARBA00006354"/>
    </source>
</evidence>
<dbReference type="InterPro" id="IPR045006">
    <property type="entry name" value="CHLI-like"/>
</dbReference>
<sequence>MLIKVFGSAVFGVEATTITVEVDVNKGIGYHLVGLPDNAIKESNYRIAAALQNNSYKIPGKKITINMAPADLRKEGSAYDLTLAMGILAASNQINVKRSIESYIIMGELSLDGSLQPITGALPIAIKAREEGFTGFILPHQNAKEAAIVNDLEVYGVSNISEVIGFFEETETLSPVVINTREEFYKNLNFPEFDFADVKGQESIKRCMEIAAAGGHNIILIGPPGSGKTMLAKRLPSILPPMTLHEALETTKIHSVVGKVRETGLLNNRPFRAPHHTISDVALVGGGTYPQPGEISLSHNGVLFLDELPEFKRSVLEVMRQPLEDREVTISRARFTVTYPSSFMLVASMNPSPGGYFNDPDAPVSSSPAEMQRYLGKISGPLLDRIDIHIEVTPVPFEKLSCTEKAESSVAIRERVMTAREIQTQRFEELPNIHYNAQMNTKQIRAFCALDDASLDLLKNAMQRLNLSARAYDRILKVARTIADLDASELVLGHHISEAIQYRSLDRDGWLG</sequence>
<dbReference type="InterPro" id="IPR020568">
    <property type="entry name" value="Ribosomal_Su5_D2-typ_SF"/>
</dbReference>
<evidence type="ECO:0000313" key="5">
    <source>
        <dbReference type="EMBL" id="GLB54003.1"/>
    </source>
</evidence>
<dbReference type="PRINTS" id="PR01657">
    <property type="entry name" value="MCMFAMILY"/>
</dbReference>
<dbReference type="GO" id="GO:0003677">
    <property type="term" value="F:DNA binding"/>
    <property type="evidence" value="ECO:0007669"/>
    <property type="project" value="InterPro"/>
</dbReference>
<reference evidence="5" key="1">
    <citation type="submission" date="2022-07" db="EMBL/GenBank/DDBJ databases">
        <title>Taxonomy of Novel Oxalotrophic and Methylotrophic Bacteria.</title>
        <authorList>
            <person name="Sahin N."/>
            <person name="Tani A."/>
        </authorList>
    </citation>
    <scope>NUCLEOTIDE SEQUENCE</scope>
    <source>
        <strain evidence="5">AM327</strain>
    </source>
</reference>
<dbReference type="Proteomes" id="UP001143545">
    <property type="component" value="Unassembled WGS sequence"/>
</dbReference>
<dbReference type="InterPro" id="IPR004482">
    <property type="entry name" value="Mg_chelat-rel"/>
</dbReference>
<dbReference type="SUPFAM" id="SSF54211">
    <property type="entry name" value="Ribosomal protein S5 domain 2-like"/>
    <property type="match status" value="1"/>
</dbReference>
<comment type="caution">
    <text evidence="5">The sequence shown here is derived from an EMBL/GenBank/DDBJ whole genome shotgun (WGS) entry which is preliminary data.</text>
</comment>
<dbReference type="InterPro" id="IPR001208">
    <property type="entry name" value="MCM_dom"/>
</dbReference>
<dbReference type="EMBL" id="BRVP01000030">
    <property type="protein sequence ID" value="GLB54003.1"/>
    <property type="molecule type" value="Genomic_DNA"/>
</dbReference>
<dbReference type="SMART" id="SM00382">
    <property type="entry name" value="AAA"/>
    <property type="match status" value="1"/>
</dbReference>
<proteinExistence type="inferred from homology"/>
<accession>A0A9W6B7F5</accession>
<evidence type="ECO:0000313" key="6">
    <source>
        <dbReference type="Proteomes" id="UP001143545"/>
    </source>
</evidence>
<evidence type="ECO:0000256" key="3">
    <source>
        <dbReference type="ARBA" id="ARBA00022840"/>
    </source>
</evidence>
<gene>
    <name evidence="5" type="ORF">NBRC110019_30440</name>
</gene>
<dbReference type="AlphaFoldDB" id="A0A9W6B7F5"/>
<protein>
    <submittedName>
        <fullName evidence="5">Magnesium chelatase</fullName>
    </submittedName>
</protein>
<dbReference type="NCBIfam" id="TIGR00368">
    <property type="entry name" value="YifB family Mg chelatase-like AAA ATPase"/>
    <property type="match status" value="1"/>
</dbReference>
<dbReference type="Pfam" id="PF01078">
    <property type="entry name" value="Mg_chelatase"/>
    <property type="match status" value="1"/>
</dbReference>
<dbReference type="SUPFAM" id="SSF52540">
    <property type="entry name" value="P-loop containing nucleoside triphosphate hydrolases"/>
    <property type="match status" value="1"/>
</dbReference>
<dbReference type="InterPro" id="IPR025158">
    <property type="entry name" value="Mg_chelat-rel_C"/>
</dbReference>
<dbReference type="GO" id="GO:0005524">
    <property type="term" value="F:ATP binding"/>
    <property type="evidence" value="ECO:0007669"/>
    <property type="project" value="UniProtKB-KW"/>
</dbReference>
<dbReference type="PANTHER" id="PTHR32039">
    <property type="entry name" value="MAGNESIUM-CHELATASE SUBUNIT CHLI"/>
    <property type="match status" value="1"/>
</dbReference>
<keyword evidence="3" id="KW-0067">ATP-binding</keyword>
<feature type="domain" description="AAA+ ATPase" evidence="4">
    <location>
        <begin position="214"/>
        <end position="396"/>
    </location>
</feature>
<dbReference type="InterPro" id="IPR014721">
    <property type="entry name" value="Ribsml_uS5_D2-typ_fold_subgr"/>
</dbReference>
<dbReference type="Gene3D" id="3.30.230.10">
    <property type="match status" value="1"/>
</dbReference>
<organism evidence="5 6">
    <name type="scientific">Neptunitalea chrysea</name>
    <dbReference type="NCBI Taxonomy" id="1647581"/>
    <lineage>
        <taxon>Bacteria</taxon>
        <taxon>Pseudomonadati</taxon>
        <taxon>Bacteroidota</taxon>
        <taxon>Flavobacteriia</taxon>
        <taxon>Flavobacteriales</taxon>
        <taxon>Flavobacteriaceae</taxon>
        <taxon>Neptunitalea</taxon>
    </lineage>
</organism>
<dbReference type="RefSeq" id="WP_281756350.1">
    <property type="nucleotide sequence ID" value="NZ_BRVP01000030.1"/>
</dbReference>
<dbReference type="InterPro" id="IPR027417">
    <property type="entry name" value="P-loop_NTPase"/>
</dbReference>
<evidence type="ECO:0000259" key="4">
    <source>
        <dbReference type="SMART" id="SM00382"/>
    </source>
</evidence>
<dbReference type="Gene3D" id="3.40.50.300">
    <property type="entry name" value="P-loop containing nucleotide triphosphate hydrolases"/>
    <property type="match status" value="1"/>
</dbReference>
<dbReference type="InterPro" id="IPR000523">
    <property type="entry name" value="Mg_chelatse_chII-like_cat_dom"/>
</dbReference>
<name>A0A9W6B7F5_9FLAO</name>
<dbReference type="Pfam" id="PF13335">
    <property type="entry name" value="Mg_chelatase_C"/>
    <property type="match status" value="1"/>
</dbReference>
<comment type="similarity">
    <text evidence="1">Belongs to the Mg-chelatase subunits D/I family. ComM subfamily.</text>
</comment>
<keyword evidence="2" id="KW-0547">Nucleotide-binding</keyword>
<dbReference type="InterPro" id="IPR003593">
    <property type="entry name" value="AAA+_ATPase"/>
</dbReference>
<evidence type="ECO:0000256" key="2">
    <source>
        <dbReference type="ARBA" id="ARBA00022741"/>
    </source>
</evidence>
<keyword evidence="6" id="KW-1185">Reference proteome</keyword>
<dbReference type="PANTHER" id="PTHR32039:SF7">
    <property type="entry name" value="COMPETENCE PROTEIN COMM"/>
    <property type="match status" value="1"/>
</dbReference>
<dbReference type="Pfam" id="PF13541">
    <property type="entry name" value="ChlI"/>
    <property type="match status" value="1"/>
</dbReference>